<gene>
    <name evidence="1" type="ORF">PDMSB3_3137</name>
</gene>
<name>A0A5Q4ZF28_9BURK</name>
<keyword evidence="2" id="KW-1185">Reference proteome</keyword>
<sequence length="69" mass="7129">MSSKRGLAGGSPVPIGLAPSLCAHEARVVPCLARAVQGGLGNPACYKTPNQDMTWPQSTPLSVICKEPL</sequence>
<evidence type="ECO:0000313" key="2">
    <source>
        <dbReference type="Proteomes" id="UP000325811"/>
    </source>
</evidence>
<dbReference type="AlphaFoldDB" id="A0A5Q4ZF28"/>
<evidence type="ECO:0000313" key="1">
    <source>
        <dbReference type="EMBL" id="VVD29593.1"/>
    </source>
</evidence>
<protein>
    <submittedName>
        <fullName evidence="1">Uncharacterized protein</fullName>
    </submittedName>
</protein>
<reference evidence="1 2" key="1">
    <citation type="submission" date="2019-08" db="EMBL/GenBank/DDBJ databases">
        <authorList>
            <person name="Herpell B J."/>
        </authorList>
    </citation>
    <scope>NUCLEOTIDE SEQUENCE [LARGE SCALE GENOMIC DNA]</scope>
    <source>
        <strain evidence="2">Msb3</strain>
    </source>
</reference>
<dbReference type="EMBL" id="LR699553">
    <property type="protein sequence ID" value="VVD29593.1"/>
    <property type="molecule type" value="Genomic_DNA"/>
</dbReference>
<dbReference type="Proteomes" id="UP000325811">
    <property type="component" value="Chromosome I"/>
</dbReference>
<accession>A0A5Q4ZF28</accession>
<organism evidence="1 2">
    <name type="scientific">Paraburkholderia dioscoreae</name>
    <dbReference type="NCBI Taxonomy" id="2604047"/>
    <lineage>
        <taxon>Bacteria</taxon>
        <taxon>Pseudomonadati</taxon>
        <taxon>Pseudomonadota</taxon>
        <taxon>Betaproteobacteria</taxon>
        <taxon>Burkholderiales</taxon>
        <taxon>Burkholderiaceae</taxon>
        <taxon>Paraburkholderia</taxon>
    </lineage>
</organism>
<proteinExistence type="predicted"/>
<dbReference type="KEGG" id="pdio:PDMSB3_3137"/>